<sequence>MLKKIQLACLWFCIAGSVQLQCFGGQTNETCKEGQVCYIHYSQTFESVIKQGCVNKKHAEEYIFFCSEDWCNDPSKYTDVTGELAQPGQLKCYSSTDETIGDLITCPSDSIYCIVEFARDSDYFPTKITKRFCGNGKNFDCDFTARSKNCPFMFYPNVCVTRKLISSDNKTCVIHDCQHSDANHLFYFGNNPTAEKLVVKEGNITIIVAQCKGNNCNEPNLLDET</sequence>
<reference evidence="2" key="1">
    <citation type="submission" date="2022-11" db="UniProtKB">
        <authorList>
            <consortium name="WormBaseParasite"/>
        </authorList>
    </citation>
    <scope>IDENTIFICATION</scope>
</reference>
<evidence type="ECO:0000313" key="2">
    <source>
        <dbReference type="WBParaSite" id="JU765_v2.g409.t2"/>
    </source>
</evidence>
<accession>A0AC34R6N6</accession>
<protein>
    <submittedName>
        <fullName evidence="2">Sodefrin-like factor</fullName>
    </submittedName>
</protein>
<dbReference type="WBParaSite" id="JU765_v2.g409.t2">
    <property type="protein sequence ID" value="JU765_v2.g409.t2"/>
    <property type="gene ID" value="JU765_v2.g409"/>
</dbReference>
<proteinExistence type="predicted"/>
<dbReference type="Proteomes" id="UP000887576">
    <property type="component" value="Unplaced"/>
</dbReference>
<evidence type="ECO:0000313" key="1">
    <source>
        <dbReference type="Proteomes" id="UP000887576"/>
    </source>
</evidence>
<organism evidence="1 2">
    <name type="scientific">Panagrolaimus sp. JU765</name>
    <dbReference type="NCBI Taxonomy" id="591449"/>
    <lineage>
        <taxon>Eukaryota</taxon>
        <taxon>Metazoa</taxon>
        <taxon>Ecdysozoa</taxon>
        <taxon>Nematoda</taxon>
        <taxon>Chromadorea</taxon>
        <taxon>Rhabditida</taxon>
        <taxon>Tylenchina</taxon>
        <taxon>Panagrolaimomorpha</taxon>
        <taxon>Panagrolaimoidea</taxon>
        <taxon>Panagrolaimidae</taxon>
        <taxon>Panagrolaimus</taxon>
    </lineage>
</organism>
<name>A0AC34R6N6_9BILA</name>